<gene>
    <name evidence="2" type="ORF">EZS27_040105</name>
</gene>
<proteinExistence type="predicted"/>
<protein>
    <recommendedName>
        <fullName evidence="1">Bro-N domain-containing protein</fullName>
    </recommendedName>
</protein>
<organism evidence="2">
    <name type="scientific">termite gut metagenome</name>
    <dbReference type="NCBI Taxonomy" id="433724"/>
    <lineage>
        <taxon>unclassified sequences</taxon>
        <taxon>metagenomes</taxon>
        <taxon>organismal metagenomes</taxon>
    </lineage>
</organism>
<dbReference type="AlphaFoldDB" id="A0A5J4PFD6"/>
<dbReference type="Pfam" id="PF02498">
    <property type="entry name" value="Bro-N"/>
    <property type="match status" value="1"/>
</dbReference>
<evidence type="ECO:0000259" key="1">
    <source>
        <dbReference type="PROSITE" id="PS51750"/>
    </source>
</evidence>
<dbReference type="SMART" id="SM01040">
    <property type="entry name" value="Bro-N"/>
    <property type="match status" value="1"/>
</dbReference>
<dbReference type="PANTHER" id="PTHR36180">
    <property type="entry name" value="DNA-BINDING PROTEIN-RELATED-RELATED"/>
    <property type="match status" value="1"/>
</dbReference>
<evidence type="ECO:0000313" key="2">
    <source>
        <dbReference type="EMBL" id="KAA6308216.1"/>
    </source>
</evidence>
<accession>A0A5J4PFD6</accession>
<dbReference type="PROSITE" id="PS51750">
    <property type="entry name" value="BRO_N"/>
    <property type="match status" value="1"/>
</dbReference>
<dbReference type="PANTHER" id="PTHR36180:SF2">
    <property type="entry name" value="BRO FAMILY PROTEIN"/>
    <property type="match status" value="1"/>
</dbReference>
<dbReference type="EMBL" id="SNRY01008628">
    <property type="protein sequence ID" value="KAA6308216.1"/>
    <property type="molecule type" value="Genomic_DNA"/>
</dbReference>
<reference evidence="2" key="1">
    <citation type="submission" date="2019-03" db="EMBL/GenBank/DDBJ databases">
        <title>Single cell metagenomics reveals metabolic interactions within the superorganism composed of flagellate Streblomastix strix and complex community of Bacteroidetes bacteria on its surface.</title>
        <authorList>
            <person name="Treitli S.C."/>
            <person name="Kolisko M."/>
            <person name="Husnik F."/>
            <person name="Keeling P."/>
            <person name="Hampl V."/>
        </authorList>
    </citation>
    <scope>NUCLEOTIDE SEQUENCE</scope>
    <source>
        <strain evidence="2">STM</strain>
    </source>
</reference>
<comment type="caution">
    <text evidence="2">The sequence shown here is derived from an EMBL/GenBank/DDBJ whole genome shotgun (WGS) entry which is preliminary data.</text>
</comment>
<dbReference type="InterPro" id="IPR003497">
    <property type="entry name" value="BRO_N_domain"/>
</dbReference>
<sequence>MRVTKNEIKFFENPKFGKIRIVKVNKEVLFCLIDLCSVLGLNPSKVSQRLDKDVLSKYPLLTEGGEQIANFVNEDGLYDVILESRKPEARQFRKWITSEVLPSIRKTGQYSNESLMQSKLDKRDEIIAFLKEDNERLFDMIKSMREEIKIQNNGVKLIFD</sequence>
<name>A0A5J4PFD6_9ZZZZ</name>
<feature type="domain" description="Bro-N" evidence="1">
    <location>
        <begin position="5"/>
        <end position="108"/>
    </location>
</feature>
<feature type="non-terminal residue" evidence="2">
    <location>
        <position position="160"/>
    </location>
</feature>